<reference evidence="3" key="2">
    <citation type="submission" date="2025-04" db="UniProtKB">
        <authorList>
            <consortium name="RefSeq"/>
        </authorList>
    </citation>
    <scope>IDENTIFICATION</scope>
    <source>
        <strain evidence="3">DH4</strain>
        <tissue evidence="3">Whole body</tissue>
    </source>
</reference>
<evidence type="ECO:0000313" key="2">
    <source>
        <dbReference type="Proteomes" id="UP000005203"/>
    </source>
</evidence>
<dbReference type="RefSeq" id="XP_026295464.1">
    <property type="nucleotide sequence ID" value="XM_026439679.1"/>
</dbReference>
<dbReference type="AlphaFoldDB" id="A0A7M7MG88"/>
<name>A0A7M7MG88_APIME</name>
<dbReference type="EnsemblMetazoa" id="XM_026439679">
    <property type="protein sequence ID" value="XP_026295464"/>
    <property type="gene ID" value="LOC113218650"/>
</dbReference>
<organism evidence="1">
    <name type="scientific">Apis mellifera</name>
    <name type="common">Honeybee</name>
    <dbReference type="NCBI Taxonomy" id="7460"/>
    <lineage>
        <taxon>Eukaryota</taxon>
        <taxon>Metazoa</taxon>
        <taxon>Ecdysozoa</taxon>
        <taxon>Arthropoda</taxon>
        <taxon>Hexapoda</taxon>
        <taxon>Insecta</taxon>
        <taxon>Pterygota</taxon>
        <taxon>Neoptera</taxon>
        <taxon>Endopterygota</taxon>
        <taxon>Hymenoptera</taxon>
        <taxon>Apocrita</taxon>
        <taxon>Aculeata</taxon>
        <taxon>Apoidea</taxon>
        <taxon>Anthophila</taxon>
        <taxon>Apidae</taxon>
        <taxon>Apis</taxon>
    </lineage>
</organism>
<keyword evidence="2" id="KW-1185">Reference proteome</keyword>
<protein>
    <submittedName>
        <fullName evidence="3">Uncharacterized protein LOC113218650</fullName>
    </submittedName>
</protein>
<dbReference type="GeneID" id="113218650"/>
<dbReference type="KEGG" id="ame:113218650"/>
<reference evidence="1" key="1">
    <citation type="submission" date="2021-01" db="UniProtKB">
        <authorList>
            <consortium name="EnsemblMetazoa"/>
        </authorList>
    </citation>
    <scope>IDENTIFICATION</scope>
    <source>
        <strain evidence="1">DH4</strain>
    </source>
</reference>
<evidence type="ECO:0000313" key="3">
    <source>
        <dbReference type="RefSeq" id="XP_026295464.1"/>
    </source>
</evidence>
<accession>A0A7M7MG88</accession>
<gene>
    <name evidence="3" type="primary">LOC113218650</name>
</gene>
<accession>A0A8B8GX13</accession>
<proteinExistence type="predicted"/>
<dbReference type="Proteomes" id="UP000005203">
    <property type="component" value="Linkage group LG3"/>
</dbReference>
<sequence length="105" mass="12474">MWDRLIETPYRNRGHGLDRGLIKRTKSTKRSRFACQGRFSTRGHNSTFGKPPSRSPGTLSYFWHRYLIDLFIAENVEDSNRPELYIFTSTRHQEQGTRRTLNRRS</sequence>
<evidence type="ECO:0000313" key="1">
    <source>
        <dbReference type="EnsemblMetazoa" id="XP_026295464"/>
    </source>
</evidence>